<dbReference type="InterPro" id="IPR012340">
    <property type="entry name" value="NA-bd_OB-fold"/>
</dbReference>
<sequence>MMKNSGFLLLLLFIAITTFKSTAKEQKLVYQIDIKKEIDNTTRLYLRNGLEEAKSLGADAVLLHMNTYGGLLEAADSMRTAILYNPVPVYVFIDNNAASAGALISIACKKIFMRKGANIGAATVVNQTGAALPDKYQSYMRSMIRSTAEAHGKDTIIQGTDTTYRWKRDPLIAEAMVDERVIVPNLIDSGKVLTFTAGEALEWGYCDGIAETPGEVITKYLGYNDYELKTYEPSWYDDLKGFLMNPMLQSLLIIIIIGGIYFEMQTPGLGFPSAAAIVAAILYFAPLYMDGLAQNWEILVFIIGLLLIAAEIFIIPGFGIAGISGIIFLVAGLTLSLLNNTDFNFEAVSSKEIGEAALTVLIGLGLGFVLMIWLSNKIGTKGMFRKVALHKDLEDAHSSPSLTPLIGKEGTAFTVLRPSGKVMIDNELYDGVSDSGFIEKGTKVKVVRFENAQVYVETSDL</sequence>
<protein>
    <submittedName>
        <fullName evidence="10">Serine protease</fullName>
    </submittedName>
</protein>
<dbReference type="InterPro" id="IPR056738">
    <property type="entry name" value="NfeD1b_N"/>
</dbReference>
<comment type="subcellular location">
    <subcellularLocation>
        <location evidence="1">Membrane</location>
        <topology evidence="1">Multi-pass membrane protein</topology>
    </subcellularLocation>
</comment>
<reference evidence="10 11" key="1">
    <citation type="submission" date="2015-06" db="EMBL/GenBank/DDBJ databases">
        <title>Draft Genome Sequence of Parabacteroides goldsteinii with Putative Novel Metallo-Beta-Lactamases Isolated from a Blood Culture from a Human Patient.</title>
        <authorList>
            <person name="Krogh T.J."/>
            <person name="Agergaard C.N."/>
            <person name="Moller-Jensen J."/>
            <person name="Justesen U.S."/>
        </authorList>
    </citation>
    <scope>NUCLEOTIDE SEQUENCE [LARGE SCALE GENOMIC DNA]</scope>
    <source>
        <strain evidence="10 11">910340</strain>
    </source>
</reference>
<feature type="domain" description="NfeD-like C-terminal" evidence="7">
    <location>
        <begin position="405"/>
        <end position="457"/>
    </location>
</feature>
<dbReference type="RefSeq" id="WP_048314514.1">
    <property type="nucleotide sequence ID" value="NZ_LFJV01000010.1"/>
</dbReference>
<evidence type="ECO:0000256" key="1">
    <source>
        <dbReference type="ARBA" id="ARBA00004141"/>
    </source>
</evidence>
<evidence type="ECO:0000259" key="8">
    <source>
        <dbReference type="Pfam" id="PF24961"/>
    </source>
</evidence>
<feature type="chain" id="PRO_5005269257" evidence="6">
    <location>
        <begin position="24"/>
        <end position="461"/>
    </location>
</feature>
<evidence type="ECO:0000256" key="6">
    <source>
        <dbReference type="SAM" id="SignalP"/>
    </source>
</evidence>
<evidence type="ECO:0000259" key="7">
    <source>
        <dbReference type="Pfam" id="PF01957"/>
    </source>
</evidence>
<dbReference type="Gene3D" id="2.40.50.140">
    <property type="entry name" value="Nucleic acid-binding proteins"/>
    <property type="match status" value="1"/>
</dbReference>
<dbReference type="SUPFAM" id="SSF52096">
    <property type="entry name" value="ClpP/crotonase"/>
    <property type="match status" value="1"/>
</dbReference>
<name>A0A0J6CP31_9BACT</name>
<evidence type="ECO:0000256" key="2">
    <source>
        <dbReference type="ARBA" id="ARBA00022692"/>
    </source>
</evidence>
<dbReference type="CDD" id="cd07021">
    <property type="entry name" value="Clp_protease_NfeD_like"/>
    <property type="match status" value="1"/>
</dbReference>
<evidence type="ECO:0000256" key="3">
    <source>
        <dbReference type="ARBA" id="ARBA00022989"/>
    </source>
</evidence>
<feature type="domain" description="NfeD integral membrane" evidence="8">
    <location>
        <begin position="248"/>
        <end position="374"/>
    </location>
</feature>
<dbReference type="SUPFAM" id="SSF141322">
    <property type="entry name" value="NfeD domain-like"/>
    <property type="match status" value="1"/>
</dbReference>
<dbReference type="Gene3D" id="3.90.226.10">
    <property type="entry name" value="2-enoyl-CoA Hydratase, Chain A, domain 1"/>
    <property type="match status" value="1"/>
</dbReference>
<evidence type="ECO:0000256" key="5">
    <source>
        <dbReference type="SAM" id="Phobius"/>
    </source>
</evidence>
<dbReference type="InterPro" id="IPR052165">
    <property type="entry name" value="Membrane_assoc_protease"/>
</dbReference>
<accession>A0A0J6CP31</accession>
<dbReference type="GO" id="GO:0006508">
    <property type="term" value="P:proteolysis"/>
    <property type="evidence" value="ECO:0007669"/>
    <property type="project" value="UniProtKB-KW"/>
</dbReference>
<evidence type="ECO:0000313" key="10">
    <source>
        <dbReference type="EMBL" id="KMM34955.1"/>
    </source>
</evidence>
<keyword evidence="6" id="KW-0732">Signal</keyword>
<dbReference type="PATRIC" id="fig|328812.4.peg.204"/>
<evidence type="ECO:0000313" key="11">
    <source>
        <dbReference type="Proteomes" id="UP000036166"/>
    </source>
</evidence>
<evidence type="ECO:0000256" key="4">
    <source>
        <dbReference type="ARBA" id="ARBA00023136"/>
    </source>
</evidence>
<proteinExistence type="predicted"/>
<keyword evidence="3 5" id="KW-1133">Transmembrane helix</keyword>
<keyword evidence="10" id="KW-0645">Protease</keyword>
<keyword evidence="10" id="KW-0378">Hydrolase</keyword>
<keyword evidence="4 5" id="KW-0472">Membrane</keyword>
<dbReference type="PANTHER" id="PTHR33507">
    <property type="entry name" value="INNER MEMBRANE PROTEIN YBBJ"/>
    <property type="match status" value="1"/>
</dbReference>
<gene>
    <name evidence="10" type="ORF">ACM15_04230</name>
</gene>
<dbReference type="Pfam" id="PF01957">
    <property type="entry name" value="NfeD"/>
    <property type="match status" value="1"/>
</dbReference>
<dbReference type="GO" id="GO:0005886">
    <property type="term" value="C:plasma membrane"/>
    <property type="evidence" value="ECO:0007669"/>
    <property type="project" value="TreeGrafter"/>
</dbReference>
<dbReference type="Proteomes" id="UP000036166">
    <property type="component" value="Unassembled WGS sequence"/>
</dbReference>
<dbReference type="AlphaFoldDB" id="A0A0J6CP31"/>
<dbReference type="EMBL" id="LFJV01000010">
    <property type="protein sequence ID" value="KMM34955.1"/>
    <property type="molecule type" value="Genomic_DNA"/>
</dbReference>
<evidence type="ECO:0000259" key="9">
    <source>
        <dbReference type="Pfam" id="PF25145"/>
    </source>
</evidence>
<feature type="transmembrane region" description="Helical" evidence="5">
    <location>
        <begin position="269"/>
        <end position="289"/>
    </location>
</feature>
<feature type="transmembrane region" description="Helical" evidence="5">
    <location>
        <begin position="242"/>
        <end position="262"/>
    </location>
</feature>
<keyword evidence="2 5" id="KW-0812">Transmembrane</keyword>
<dbReference type="Pfam" id="PF25145">
    <property type="entry name" value="NfeD1b_N"/>
    <property type="match status" value="1"/>
</dbReference>
<dbReference type="InterPro" id="IPR029045">
    <property type="entry name" value="ClpP/crotonase-like_dom_sf"/>
</dbReference>
<feature type="signal peptide" evidence="6">
    <location>
        <begin position="1"/>
        <end position="23"/>
    </location>
</feature>
<dbReference type="InterPro" id="IPR002810">
    <property type="entry name" value="NfeD-like_C"/>
</dbReference>
<dbReference type="PANTHER" id="PTHR33507:SF3">
    <property type="entry name" value="INNER MEMBRANE PROTEIN YBBJ"/>
    <property type="match status" value="1"/>
</dbReference>
<organism evidence="10 11">
    <name type="scientific">Parabacteroides goldsteinii</name>
    <dbReference type="NCBI Taxonomy" id="328812"/>
    <lineage>
        <taxon>Bacteria</taxon>
        <taxon>Pseudomonadati</taxon>
        <taxon>Bacteroidota</taxon>
        <taxon>Bacteroidia</taxon>
        <taxon>Bacteroidales</taxon>
        <taxon>Tannerellaceae</taxon>
        <taxon>Parabacteroides</taxon>
    </lineage>
</organism>
<dbReference type="Pfam" id="PF24961">
    <property type="entry name" value="NfeD_membrane"/>
    <property type="match status" value="1"/>
</dbReference>
<feature type="transmembrane region" description="Helical" evidence="5">
    <location>
        <begin position="295"/>
        <end position="313"/>
    </location>
</feature>
<dbReference type="GO" id="GO:0008233">
    <property type="term" value="F:peptidase activity"/>
    <property type="evidence" value="ECO:0007669"/>
    <property type="project" value="UniProtKB-KW"/>
</dbReference>
<feature type="transmembrane region" description="Helical" evidence="5">
    <location>
        <begin position="320"/>
        <end position="338"/>
    </location>
</feature>
<feature type="domain" description="NfeD1b N-terminal" evidence="9">
    <location>
        <begin position="29"/>
        <end position="229"/>
    </location>
</feature>
<feature type="transmembrane region" description="Helical" evidence="5">
    <location>
        <begin position="358"/>
        <end position="376"/>
    </location>
</feature>
<dbReference type="InterPro" id="IPR056739">
    <property type="entry name" value="NfeD_membrane"/>
</dbReference>
<comment type="caution">
    <text evidence="10">The sequence shown here is derived from an EMBL/GenBank/DDBJ whole genome shotgun (WGS) entry which is preliminary data.</text>
</comment>